<evidence type="ECO:0000313" key="1">
    <source>
        <dbReference type="EMBL" id="KAJ4723611.1"/>
    </source>
</evidence>
<accession>A0ACC1YJG0</accession>
<dbReference type="EMBL" id="CM051396">
    <property type="protein sequence ID" value="KAJ4723611.1"/>
    <property type="molecule type" value="Genomic_DNA"/>
</dbReference>
<evidence type="ECO:0000313" key="2">
    <source>
        <dbReference type="Proteomes" id="UP001164539"/>
    </source>
</evidence>
<proteinExistence type="predicted"/>
<sequence length="592" mass="65212">MVSFVNLSDSDQLMAACAKHWTGENATGLILSSEYTRFPDNKLSVERYGTVPDCDELLSMIEGGAKFSYYGKDIREHSSQQSALADCLASKLASSPRFWGADSLKKPLYDVFLKILTTDHEISMAIRDDLIAHNQCNPGCNNDYLKRFKSQRFLACPVYRVAHKLWLQGDERKAHEIQDLAYRSFDVKIHPGAKLGRGIAIDPRAHKLVIGETAVIGDNAIIVDENTYVYRENLLDGKSYHVISSWASRLAVELPGGRFDKMDIEFLYKIILKTLIEDQEIWRDVMRDDDLRTASQSYYFGYGLNFNQFLAYLAYTVAHKLCLLGDESMASKIKYMASRAFGVGPGKYDDAIRVVIGKTPVIEDNGGKILYFLEGNWHDEESYYRMSSKKNHSYEIVLKKSFAGGSHQKYVNTPDDGATAVGMGHGGGESSGDGDGGGDFHAIQLHQADQDPARSTELIALGLNNTSFASDQSNEQPPPGRFPSDIEMVTEIVEEEPEFDLSGMAKTMLLVSAEQGLAIVAAKFGAGESIPKNTKILLFLAEVCSVAGFLFCSGGYILQRSRSAKSAARLMTAAGAVAAISGFILMMATLIN</sequence>
<gene>
    <name evidence="1" type="ORF">OWV82_006958</name>
</gene>
<name>A0ACC1YJG0_MELAZ</name>
<comment type="caution">
    <text evidence="1">The sequence shown here is derived from an EMBL/GenBank/DDBJ whole genome shotgun (WGS) entry which is preliminary data.</text>
</comment>
<reference evidence="1 2" key="1">
    <citation type="journal article" date="2023" name="Science">
        <title>Complex scaffold remodeling in plant triterpene biosynthesis.</title>
        <authorList>
            <person name="De La Pena R."/>
            <person name="Hodgson H."/>
            <person name="Liu J.C."/>
            <person name="Stephenson M.J."/>
            <person name="Martin A.C."/>
            <person name="Owen C."/>
            <person name="Harkess A."/>
            <person name="Leebens-Mack J."/>
            <person name="Jimenez L.E."/>
            <person name="Osbourn A."/>
            <person name="Sattely E.S."/>
        </authorList>
    </citation>
    <scope>NUCLEOTIDE SEQUENCE [LARGE SCALE GENOMIC DNA]</scope>
    <source>
        <strain evidence="2">cv. JPN11</strain>
        <tissue evidence="1">Leaf</tissue>
    </source>
</reference>
<keyword evidence="2" id="KW-1185">Reference proteome</keyword>
<dbReference type="Proteomes" id="UP001164539">
    <property type="component" value="Chromosome 3"/>
</dbReference>
<organism evidence="1 2">
    <name type="scientific">Melia azedarach</name>
    <name type="common">Chinaberry tree</name>
    <dbReference type="NCBI Taxonomy" id="155640"/>
    <lineage>
        <taxon>Eukaryota</taxon>
        <taxon>Viridiplantae</taxon>
        <taxon>Streptophyta</taxon>
        <taxon>Embryophyta</taxon>
        <taxon>Tracheophyta</taxon>
        <taxon>Spermatophyta</taxon>
        <taxon>Magnoliopsida</taxon>
        <taxon>eudicotyledons</taxon>
        <taxon>Gunneridae</taxon>
        <taxon>Pentapetalae</taxon>
        <taxon>rosids</taxon>
        <taxon>malvids</taxon>
        <taxon>Sapindales</taxon>
        <taxon>Meliaceae</taxon>
        <taxon>Melia</taxon>
    </lineage>
</organism>
<protein>
    <submittedName>
        <fullName evidence="1">Serine acetyltransferase</fullName>
    </submittedName>
</protein>